<dbReference type="Gene3D" id="3.40.630.30">
    <property type="match status" value="1"/>
</dbReference>
<dbReference type="Pfam" id="PF00583">
    <property type="entry name" value="Acetyltransf_1"/>
    <property type="match status" value="1"/>
</dbReference>
<sequence>MNIRGDSGSGKTTTAREVRRRYGRGCALIELDQFRRVVLREHGGLDAVAPGFIGMSARYLLSTGYHAIVEGILRTRSYGTVLRQPIAEHPGPSHVYYLDVSFEEAIRRHHNRAEPIPVSAEEMRGRYVALDTLGVPAEHVIPETSTFEQTVATILDTSGLAGMAPATPCPTRCARCAQKRTEDRNAMPATTGRHDEDGPDDVYVQDVAVHPAHRRRRSVAGALVSSVATQARLWGCHRLWFTCAPGNTPAIATRRRLGLRNLPRNYTVDGIQVIADCKGPGRDRPVFELDLPATGPVAEGAHT</sequence>
<dbReference type="CDD" id="cd04301">
    <property type="entry name" value="NAT_SF"/>
    <property type="match status" value="1"/>
</dbReference>
<protein>
    <recommendedName>
        <fullName evidence="2">N-acetyltransferase domain-containing protein</fullName>
    </recommendedName>
</protein>
<reference evidence="4" key="1">
    <citation type="journal article" date="2019" name="Int. J. Syst. Evol. Microbiol.">
        <title>The Global Catalogue of Microorganisms (GCM) 10K type strain sequencing project: providing services to taxonomists for standard genome sequencing and annotation.</title>
        <authorList>
            <consortium name="The Broad Institute Genomics Platform"/>
            <consortium name="The Broad Institute Genome Sequencing Center for Infectious Disease"/>
            <person name="Wu L."/>
            <person name="Ma J."/>
        </authorList>
    </citation>
    <scope>NUCLEOTIDE SEQUENCE [LARGE SCALE GENOMIC DNA]</scope>
    <source>
        <strain evidence="4">JCM 3272</strain>
    </source>
</reference>
<evidence type="ECO:0000256" key="1">
    <source>
        <dbReference type="SAM" id="MobiDB-lite"/>
    </source>
</evidence>
<dbReference type="Gene3D" id="3.40.50.300">
    <property type="entry name" value="P-loop containing nucleotide triphosphate hydrolases"/>
    <property type="match status" value="1"/>
</dbReference>
<feature type="domain" description="N-acetyltransferase" evidence="2">
    <location>
        <begin position="199"/>
        <end position="280"/>
    </location>
</feature>
<feature type="region of interest" description="Disordered" evidence="1">
    <location>
        <begin position="182"/>
        <end position="201"/>
    </location>
</feature>
<keyword evidence="4" id="KW-1185">Reference proteome</keyword>
<proteinExistence type="predicted"/>
<dbReference type="PROSITE" id="PS51186">
    <property type="entry name" value="GNAT"/>
    <property type="match status" value="1"/>
</dbReference>
<dbReference type="InterPro" id="IPR000182">
    <property type="entry name" value="GNAT_dom"/>
</dbReference>
<evidence type="ECO:0000259" key="2">
    <source>
        <dbReference type="PROSITE" id="PS51186"/>
    </source>
</evidence>
<evidence type="ECO:0000313" key="3">
    <source>
        <dbReference type="EMBL" id="GAA2356080.1"/>
    </source>
</evidence>
<evidence type="ECO:0000313" key="4">
    <source>
        <dbReference type="Proteomes" id="UP001501444"/>
    </source>
</evidence>
<gene>
    <name evidence="3" type="ORF">GCM10010170_048810</name>
</gene>
<dbReference type="Pfam" id="PF13671">
    <property type="entry name" value="AAA_33"/>
    <property type="match status" value="1"/>
</dbReference>
<dbReference type="EMBL" id="BAAARV010000036">
    <property type="protein sequence ID" value="GAA2356080.1"/>
    <property type="molecule type" value="Genomic_DNA"/>
</dbReference>
<dbReference type="InterPro" id="IPR016181">
    <property type="entry name" value="Acyl_CoA_acyltransferase"/>
</dbReference>
<comment type="caution">
    <text evidence="3">The sequence shown here is derived from an EMBL/GenBank/DDBJ whole genome shotgun (WGS) entry which is preliminary data.</text>
</comment>
<dbReference type="Proteomes" id="UP001501444">
    <property type="component" value="Unassembled WGS sequence"/>
</dbReference>
<dbReference type="SUPFAM" id="SSF55729">
    <property type="entry name" value="Acyl-CoA N-acyltransferases (Nat)"/>
    <property type="match status" value="1"/>
</dbReference>
<accession>A0ABP5TN84</accession>
<name>A0ABP5TN84_9ACTN</name>
<dbReference type="SUPFAM" id="SSF52540">
    <property type="entry name" value="P-loop containing nucleoside triphosphate hydrolases"/>
    <property type="match status" value="1"/>
</dbReference>
<organism evidence="3 4">
    <name type="scientific">Dactylosporangium salmoneum</name>
    <dbReference type="NCBI Taxonomy" id="53361"/>
    <lineage>
        <taxon>Bacteria</taxon>
        <taxon>Bacillati</taxon>
        <taxon>Actinomycetota</taxon>
        <taxon>Actinomycetes</taxon>
        <taxon>Micromonosporales</taxon>
        <taxon>Micromonosporaceae</taxon>
        <taxon>Dactylosporangium</taxon>
    </lineage>
</organism>
<dbReference type="InterPro" id="IPR027417">
    <property type="entry name" value="P-loop_NTPase"/>
</dbReference>